<dbReference type="Proteomes" id="UP001062165">
    <property type="component" value="Chromosome"/>
</dbReference>
<gene>
    <name evidence="4" type="ORF">N7E81_04590</name>
</gene>
<sequence length="868" mass="95792">MKKTAKIFGITLAILMAVTIFLPLIFKDEIKEAVDEAIAENVNAKVYYDQRGFRLSLIPNFPNFTFSMSDFGVAGIEPFEGDTLLQVGTFEFVIDLLSVVSGDQIAINAILLDEPNINIKVLKDGRANYDILKTSEAPLDVEEDSVGEATTFNISIKQWDVVNGNLVYDDQSMQVLTKIGGLYHSGKGDFTEDVFDLFTITKVKQLSADYEGVSYLSNKKLEMEMTLNMDLPQAKYTFKHNYIKLNNFRIGIDGYVSMPSEDIDMDITYTGQDISIASILSLIPGVYQEYIDGISVAGDINFNGTVKGTYNEKVLPTVTANLDIVDGSIKYDEYPIPMKKINMKSSLLVPGENMDAMTFDMPQFSLQVDGEPLVANLHFENLKNYTWDFGFDGNVDFEKVLKIVPVEGINLKGKLNAKLKTSGNMRLVDQQRYNEIPAKGSMTLTGFYFDSPDLPQGFGIKETKLKFTPKEIALTKFDATIGKSDMQMNGSLSNFIGYALSETQTLKGQLNFYSNQFDLNEWMSEADTAEVAESTETTTLEVVRLPININFALNSKIKKILYDNMVIEDLDGLITVKNGTARLDSVGFRLLDGDFEMNGGYNSVPNHPLYDFEFSVQHLSISTAFASFNTIEKMAPVAKNMQGQFSTEMKIAGTLDEGMEPNLNDMNGSGVLLIEEAFLQGEKLMDAIAKVAKFDDDTLKIKDTQVTFEIKDGRMFVDPYTINYAGYEATVFGSNGFDGSIDYNVSSEIPTGAVGAAVNSLLAQYTGGQALIGETIPLSINVAGTYDNPKVGLGQSTSTGSEPSAKDAATAAAKEAFEKQKKIAEDKAKAELEAQKKIAEQKAKAEEERLKKEAEEKAKQSLNSLFKK</sequence>
<protein>
    <submittedName>
        <fullName evidence="4">AsmA family protein</fullName>
    </submittedName>
</protein>
<feature type="region of interest" description="Disordered" evidence="1">
    <location>
        <begin position="838"/>
        <end position="868"/>
    </location>
</feature>
<organism evidence="4 5">
    <name type="scientific">Reichenbachiella carrageenanivorans</name>
    <dbReference type="NCBI Taxonomy" id="2979869"/>
    <lineage>
        <taxon>Bacteria</taxon>
        <taxon>Pseudomonadati</taxon>
        <taxon>Bacteroidota</taxon>
        <taxon>Cytophagia</taxon>
        <taxon>Cytophagales</taxon>
        <taxon>Reichenbachiellaceae</taxon>
        <taxon>Reichenbachiella</taxon>
    </lineage>
</organism>
<keyword evidence="2" id="KW-0812">Transmembrane</keyword>
<dbReference type="InterPro" id="IPR052894">
    <property type="entry name" value="AsmA-related"/>
</dbReference>
<dbReference type="InterPro" id="IPR007844">
    <property type="entry name" value="AsmA"/>
</dbReference>
<evidence type="ECO:0000313" key="4">
    <source>
        <dbReference type="EMBL" id="UXX80376.1"/>
    </source>
</evidence>
<dbReference type="PANTHER" id="PTHR30441">
    <property type="entry name" value="DUF748 DOMAIN-CONTAINING PROTEIN"/>
    <property type="match status" value="1"/>
</dbReference>
<name>A0ABY6D2K0_9BACT</name>
<reference evidence="4" key="1">
    <citation type="submission" date="2022-10" db="EMBL/GenBank/DDBJ databases">
        <title>Comparative genomics and taxonomic characterization of three novel marine species of genus Reichenbachiella exhibiting antioxidant and polysaccharide degradation activities.</title>
        <authorList>
            <person name="Muhammad N."/>
            <person name="Lee Y.-J."/>
            <person name="Ko J."/>
            <person name="Kim S.-G."/>
        </authorList>
    </citation>
    <scope>NUCLEOTIDE SEQUENCE</scope>
    <source>
        <strain evidence="4">Wsw4-B4</strain>
    </source>
</reference>
<dbReference type="PANTHER" id="PTHR30441:SF8">
    <property type="entry name" value="DUF748 DOMAIN-CONTAINING PROTEIN"/>
    <property type="match status" value="1"/>
</dbReference>
<keyword evidence="2" id="KW-1133">Transmembrane helix</keyword>
<proteinExistence type="predicted"/>
<evidence type="ECO:0000256" key="2">
    <source>
        <dbReference type="SAM" id="Phobius"/>
    </source>
</evidence>
<feature type="domain" description="AsmA" evidence="3">
    <location>
        <begin position="1"/>
        <end position="240"/>
    </location>
</feature>
<evidence type="ECO:0000256" key="1">
    <source>
        <dbReference type="SAM" id="MobiDB-lite"/>
    </source>
</evidence>
<dbReference type="RefSeq" id="WP_263052106.1">
    <property type="nucleotide sequence ID" value="NZ_CP106735.1"/>
</dbReference>
<evidence type="ECO:0000313" key="5">
    <source>
        <dbReference type="Proteomes" id="UP001062165"/>
    </source>
</evidence>
<dbReference type="CDD" id="cd22265">
    <property type="entry name" value="UDM1_RNF168"/>
    <property type="match status" value="1"/>
</dbReference>
<feature type="region of interest" description="Disordered" evidence="1">
    <location>
        <begin position="793"/>
        <end position="812"/>
    </location>
</feature>
<accession>A0ABY6D2K0</accession>
<evidence type="ECO:0000259" key="3">
    <source>
        <dbReference type="Pfam" id="PF05170"/>
    </source>
</evidence>
<dbReference type="Pfam" id="PF05170">
    <property type="entry name" value="AsmA"/>
    <property type="match status" value="1"/>
</dbReference>
<keyword evidence="2" id="KW-0472">Membrane</keyword>
<dbReference type="EMBL" id="CP106735">
    <property type="protein sequence ID" value="UXX80376.1"/>
    <property type="molecule type" value="Genomic_DNA"/>
</dbReference>
<feature type="transmembrane region" description="Helical" evidence="2">
    <location>
        <begin position="7"/>
        <end position="26"/>
    </location>
</feature>
<feature type="compositionally biased region" description="Basic and acidic residues" evidence="1">
    <location>
        <begin position="838"/>
        <end position="859"/>
    </location>
</feature>
<keyword evidence="5" id="KW-1185">Reference proteome</keyword>